<name>A0A1F6UV95_9BACT</name>
<dbReference type="SUPFAM" id="SSF53335">
    <property type="entry name" value="S-adenosyl-L-methionine-dependent methyltransferases"/>
    <property type="match status" value="1"/>
</dbReference>
<dbReference type="EMBL" id="MFTL01000022">
    <property type="protein sequence ID" value="OGI61350.1"/>
    <property type="molecule type" value="Genomic_DNA"/>
</dbReference>
<dbReference type="CDD" id="cd02440">
    <property type="entry name" value="AdoMet_MTases"/>
    <property type="match status" value="1"/>
</dbReference>
<organism evidence="2 3">
    <name type="scientific">Candidatus Nomurabacteria bacterium RIFCSPHIGHO2_01_FULL_39_9</name>
    <dbReference type="NCBI Taxonomy" id="1801735"/>
    <lineage>
        <taxon>Bacteria</taxon>
        <taxon>Candidatus Nomuraibacteriota</taxon>
    </lineage>
</organism>
<feature type="domain" description="Methyltransferase type 11" evidence="1">
    <location>
        <begin position="22"/>
        <end position="122"/>
    </location>
</feature>
<dbReference type="Proteomes" id="UP000182253">
    <property type="component" value="Unassembled WGS sequence"/>
</dbReference>
<dbReference type="Gene3D" id="3.40.50.150">
    <property type="entry name" value="Vaccinia Virus protein VP39"/>
    <property type="match status" value="1"/>
</dbReference>
<dbReference type="AlphaFoldDB" id="A0A1F6UV95"/>
<dbReference type="InterPro" id="IPR029063">
    <property type="entry name" value="SAM-dependent_MTases_sf"/>
</dbReference>
<evidence type="ECO:0000313" key="2">
    <source>
        <dbReference type="EMBL" id="OGI61350.1"/>
    </source>
</evidence>
<protein>
    <recommendedName>
        <fullName evidence="1">Methyltransferase type 11 domain-containing protein</fullName>
    </recommendedName>
</protein>
<sequence length="173" mass="18971">MLAEPKENLKQLKLREDAIIADLGAGAGWYALAAAAIVPRGKVYALEVQKDLAEKIKNAALEEHLLNLESIWGNVEKIGGTKLANESIDVAIAANVMFQLEDRQTFAKEINRILKPGGMLLIIDWETMLPGGGATFNKASALDLFYSMGFLKDREIDAGTNHYGIIFKKPKKS</sequence>
<accession>A0A1F6UV95</accession>
<evidence type="ECO:0000259" key="1">
    <source>
        <dbReference type="Pfam" id="PF08241"/>
    </source>
</evidence>
<evidence type="ECO:0000313" key="3">
    <source>
        <dbReference type="Proteomes" id="UP000182253"/>
    </source>
</evidence>
<dbReference type="GO" id="GO:0008757">
    <property type="term" value="F:S-adenosylmethionine-dependent methyltransferase activity"/>
    <property type="evidence" value="ECO:0007669"/>
    <property type="project" value="InterPro"/>
</dbReference>
<proteinExistence type="predicted"/>
<comment type="caution">
    <text evidence="2">The sequence shown here is derived from an EMBL/GenBank/DDBJ whole genome shotgun (WGS) entry which is preliminary data.</text>
</comment>
<reference evidence="2 3" key="1">
    <citation type="journal article" date="2016" name="Nat. Commun.">
        <title>Thousands of microbial genomes shed light on interconnected biogeochemical processes in an aquifer system.</title>
        <authorList>
            <person name="Anantharaman K."/>
            <person name="Brown C.T."/>
            <person name="Hug L.A."/>
            <person name="Sharon I."/>
            <person name="Castelle C.J."/>
            <person name="Probst A.J."/>
            <person name="Thomas B.C."/>
            <person name="Singh A."/>
            <person name="Wilkins M.J."/>
            <person name="Karaoz U."/>
            <person name="Brodie E.L."/>
            <person name="Williams K.H."/>
            <person name="Hubbard S.S."/>
            <person name="Banfield J.F."/>
        </authorList>
    </citation>
    <scope>NUCLEOTIDE SEQUENCE [LARGE SCALE GENOMIC DNA]</scope>
</reference>
<gene>
    <name evidence="2" type="ORF">A2645_00765</name>
</gene>
<dbReference type="Pfam" id="PF08241">
    <property type="entry name" value="Methyltransf_11"/>
    <property type="match status" value="1"/>
</dbReference>
<dbReference type="InterPro" id="IPR013216">
    <property type="entry name" value="Methyltransf_11"/>
</dbReference>
<dbReference type="STRING" id="1801735.A2645_00765"/>